<organism evidence="3 4">
    <name type="scientific">Megalodesulfovibrio gigas (strain ATCC 19364 / DSM 1382 / NCIMB 9332 / VKM B-1759)</name>
    <name type="common">Desulfovibrio gigas</name>
    <dbReference type="NCBI Taxonomy" id="1121448"/>
    <lineage>
        <taxon>Bacteria</taxon>
        <taxon>Pseudomonadati</taxon>
        <taxon>Thermodesulfobacteriota</taxon>
        <taxon>Desulfovibrionia</taxon>
        <taxon>Desulfovibrionales</taxon>
        <taxon>Desulfovibrionaceae</taxon>
        <taxon>Megalodesulfovibrio</taxon>
    </lineage>
</organism>
<evidence type="ECO:0000313" key="3">
    <source>
        <dbReference type="EMBL" id="AGW13427.1"/>
    </source>
</evidence>
<evidence type="ECO:0000256" key="2">
    <source>
        <dbReference type="SAM" id="SignalP"/>
    </source>
</evidence>
<dbReference type="STRING" id="1121448.DGI_1596"/>
<evidence type="ECO:0000256" key="1">
    <source>
        <dbReference type="SAM" id="MobiDB-lite"/>
    </source>
</evidence>
<reference evidence="4" key="2">
    <citation type="submission" date="2013-07" db="EMBL/GenBank/DDBJ databases">
        <authorList>
            <person name="Morais-Silva F.O."/>
            <person name="Rezende A.M."/>
            <person name="Pimentel C."/>
            <person name="Resende D.M."/>
            <person name="Santos C.I."/>
            <person name="Clemente C."/>
            <person name="de Oliveira L.M."/>
            <person name="da Silva S.M."/>
            <person name="Costa D.A."/>
            <person name="Varela-Raposo A."/>
            <person name="Horacio E.C.A."/>
            <person name="Matos M."/>
            <person name="Flores O."/>
            <person name="Ruiz J.C."/>
            <person name="Rodrigues-Pousada C."/>
        </authorList>
    </citation>
    <scope>NUCLEOTIDE SEQUENCE [LARGE SCALE GENOMIC DNA]</scope>
    <source>
        <strain evidence="4">ATCC 19364 / DSM 1382 / NCIMB 9332 / VKM B-1759</strain>
    </source>
</reference>
<dbReference type="EMBL" id="CP006585">
    <property type="protein sequence ID" value="AGW13427.1"/>
    <property type="molecule type" value="Genomic_DNA"/>
</dbReference>
<evidence type="ECO:0008006" key="5">
    <source>
        <dbReference type="Google" id="ProtNLM"/>
    </source>
</evidence>
<keyword evidence="4" id="KW-1185">Reference proteome</keyword>
<dbReference type="eggNOG" id="ENOG502ZC0T">
    <property type="taxonomic scope" value="Bacteria"/>
</dbReference>
<feature type="region of interest" description="Disordered" evidence="1">
    <location>
        <begin position="261"/>
        <end position="280"/>
    </location>
</feature>
<sequence length="447" mass="49160">MSVMLLLCMAAAVVSGCAGSNKKAHEMAEAAIYKPIEYQNANMTGPPIVVLPGMFKTRSAAYVHKYCNNSICDFAELELSKANFSVLENADQQPLFEEIALAATMSDAEALQTFRKSSLPTARYFMSFDVIKAEPIAWEAKGGDGQVLGAILELGLTLATRGQYRSLGKSLNSAVSSVAAYDYNTTWHVVLQYRVIDAETGAVVHTASVEEKQVAQDELTAALGISEKTTSSFTVDSLVQRLMQRAVADLDKTVKQMHQTAAAYEDESPSGKAARGSEKKRKAMAEAYAQKVAELKRKQDEEAALQTMQAYDFAWSNMDGVALLATADPSLHNMMANRLVASYNRVYEANPNWRNNFTITTNDISYEFLEYSPERCKIKRLGHSMQGAKGKEQKVDVTDEFDLAKQDGRWLIASSVQLKAMKEAHDKAEAAKPAPKTPAKKKKDEDE</sequence>
<dbReference type="HOGENOM" id="CLU_643603_0_0_7"/>
<gene>
    <name evidence="3" type="ORF">DGI_1596</name>
</gene>
<feature type="signal peptide" evidence="2">
    <location>
        <begin position="1"/>
        <end position="20"/>
    </location>
</feature>
<proteinExistence type="predicted"/>
<feature type="region of interest" description="Disordered" evidence="1">
    <location>
        <begin position="422"/>
        <end position="447"/>
    </location>
</feature>
<protein>
    <recommendedName>
        <fullName evidence="5">Lipoprotein</fullName>
    </recommendedName>
</protein>
<accession>T2GBX9</accession>
<evidence type="ECO:0000313" key="4">
    <source>
        <dbReference type="Proteomes" id="UP000016587"/>
    </source>
</evidence>
<dbReference type="KEGG" id="dgg:DGI_1596"/>
<dbReference type="AlphaFoldDB" id="T2GBX9"/>
<name>T2GBX9_MEGG1</name>
<feature type="chain" id="PRO_5004588240" description="Lipoprotein" evidence="2">
    <location>
        <begin position="21"/>
        <end position="447"/>
    </location>
</feature>
<dbReference type="Proteomes" id="UP000016587">
    <property type="component" value="Chromosome"/>
</dbReference>
<reference evidence="3 4" key="1">
    <citation type="journal article" date="2013" name="J. Bacteriol.">
        <title>Roles of HynAB and Ech, the only two hydrogenases found in the model sulfate reducer Desulfovibrio gigas.</title>
        <authorList>
            <person name="Morais-Silva F.O."/>
            <person name="Santos C.I."/>
            <person name="Rodrigues R."/>
            <person name="Pereira I.A."/>
            <person name="Rodrigues-Pousada C."/>
        </authorList>
    </citation>
    <scope>NUCLEOTIDE SEQUENCE [LARGE SCALE GENOMIC DNA]</scope>
    <source>
        <strain evidence="4">ATCC 19364 / DSM 1382 / NCIMB 9332 / VKM B-1759</strain>
    </source>
</reference>
<keyword evidence="2" id="KW-0732">Signal</keyword>
<dbReference type="PATRIC" id="fig|1121448.10.peg.1586"/>